<dbReference type="PANTHER" id="PTHR45626">
    <property type="entry name" value="TRANSCRIPTION TERMINATION FACTOR 2-RELATED"/>
    <property type="match status" value="1"/>
</dbReference>
<dbReference type="PROSITE" id="PS51194">
    <property type="entry name" value="HELICASE_CTER"/>
    <property type="match status" value="1"/>
</dbReference>
<dbReference type="Gene3D" id="3.40.50.10810">
    <property type="entry name" value="Tandem AAA-ATPase domain"/>
    <property type="match status" value="1"/>
</dbReference>
<protein>
    <submittedName>
        <fullName evidence="14">Uncharacterized protein</fullName>
    </submittedName>
</protein>
<dbReference type="GO" id="GO:0008270">
    <property type="term" value="F:zinc ion binding"/>
    <property type="evidence" value="ECO:0007669"/>
    <property type="project" value="UniProtKB-KW"/>
</dbReference>
<keyword evidence="8" id="KW-0067">ATP-binding</keyword>
<dbReference type="InterPro" id="IPR014001">
    <property type="entry name" value="Helicase_ATP-bd"/>
</dbReference>
<dbReference type="EMBL" id="JAFEKC020000011">
    <property type="protein sequence ID" value="KAK0512297.1"/>
    <property type="molecule type" value="Genomic_DNA"/>
</dbReference>
<evidence type="ECO:0000256" key="6">
    <source>
        <dbReference type="ARBA" id="ARBA00022806"/>
    </source>
</evidence>
<dbReference type="CDD" id="cd18008">
    <property type="entry name" value="DEXDc_SHPRH-like"/>
    <property type="match status" value="1"/>
</dbReference>
<feature type="compositionally biased region" description="Acidic residues" evidence="10">
    <location>
        <begin position="947"/>
        <end position="960"/>
    </location>
</feature>
<dbReference type="GO" id="GO:0016787">
    <property type="term" value="F:hydrolase activity"/>
    <property type="evidence" value="ECO:0007669"/>
    <property type="project" value="UniProtKB-KW"/>
</dbReference>
<dbReference type="InterPro" id="IPR000330">
    <property type="entry name" value="SNF2_N"/>
</dbReference>
<keyword evidence="15" id="KW-1185">Reference proteome</keyword>
<dbReference type="InterPro" id="IPR001650">
    <property type="entry name" value="Helicase_C-like"/>
</dbReference>
<dbReference type="CDD" id="cd18793">
    <property type="entry name" value="SF2_C_SNF"/>
    <property type="match status" value="1"/>
</dbReference>
<gene>
    <name evidence="14" type="ORF">JMJ35_005425</name>
</gene>
<dbReference type="SMART" id="SM00487">
    <property type="entry name" value="DEXDc"/>
    <property type="match status" value="1"/>
</dbReference>
<dbReference type="InterPro" id="IPR050628">
    <property type="entry name" value="SNF2_RAD54_helicase_TF"/>
</dbReference>
<dbReference type="PROSITE" id="PS51192">
    <property type="entry name" value="HELICASE_ATP_BIND_1"/>
    <property type="match status" value="1"/>
</dbReference>
<reference evidence="14" key="1">
    <citation type="submission" date="2023-03" db="EMBL/GenBank/DDBJ databases">
        <title>Complete genome of Cladonia borealis.</title>
        <authorList>
            <person name="Park H."/>
        </authorList>
    </citation>
    <scope>NUCLEOTIDE SEQUENCE</scope>
    <source>
        <strain evidence="14">ANT050790</strain>
    </source>
</reference>
<feature type="region of interest" description="Disordered" evidence="10">
    <location>
        <begin position="88"/>
        <end position="111"/>
    </location>
</feature>
<dbReference type="GO" id="GO:0004386">
    <property type="term" value="F:helicase activity"/>
    <property type="evidence" value="ECO:0007669"/>
    <property type="project" value="UniProtKB-KW"/>
</dbReference>
<dbReference type="SUPFAM" id="SSF57850">
    <property type="entry name" value="RING/U-box"/>
    <property type="match status" value="1"/>
</dbReference>
<evidence type="ECO:0000256" key="3">
    <source>
        <dbReference type="ARBA" id="ARBA00022741"/>
    </source>
</evidence>
<keyword evidence="4 9" id="KW-0863">Zinc-finger</keyword>
<evidence type="ECO:0000259" key="12">
    <source>
        <dbReference type="PROSITE" id="PS51192"/>
    </source>
</evidence>
<dbReference type="PROSITE" id="PS00518">
    <property type="entry name" value="ZF_RING_1"/>
    <property type="match status" value="1"/>
</dbReference>
<feature type="compositionally biased region" description="Acidic residues" evidence="10">
    <location>
        <begin position="349"/>
        <end position="359"/>
    </location>
</feature>
<dbReference type="InterPro" id="IPR027417">
    <property type="entry name" value="P-loop_NTPase"/>
</dbReference>
<evidence type="ECO:0000256" key="5">
    <source>
        <dbReference type="ARBA" id="ARBA00022801"/>
    </source>
</evidence>
<evidence type="ECO:0000256" key="2">
    <source>
        <dbReference type="ARBA" id="ARBA00022723"/>
    </source>
</evidence>
<feature type="compositionally biased region" description="Polar residues" evidence="10">
    <location>
        <begin position="451"/>
        <end position="461"/>
    </location>
</feature>
<feature type="region of interest" description="Disordered" evidence="10">
    <location>
        <begin position="347"/>
        <end position="412"/>
    </location>
</feature>
<feature type="domain" description="RING-type" evidence="11">
    <location>
        <begin position="994"/>
        <end position="1038"/>
    </location>
</feature>
<evidence type="ECO:0000256" key="1">
    <source>
        <dbReference type="ARBA" id="ARBA00007025"/>
    </source>
</evidence>
<evidence type="ECO:0000259" key="13">
    <source>
        <dbReference type="PROSITE" id="PS51194"/>
    </source>
</evidence>
<dbReference type="GO" id="GO:0008094">
    <property type="term" value="F:ATP-dependent activity, acting on DNA"/>
    <property type="evidence" value="ECO:0007669"/>
    <property type="project" value="TreeGrafter"/>
</dbReference>
<keyword evidence="3" id="KW-0547">Nucleotide-binding</keyword>
<dbReference type="GO" id="GO:0005524">
    <property type="term" value="F:ATP binding"/>
    <property type="evidence" value="ECO:0007669"/>
    <property type="project" value="UniProtKB-KW"/>
</dbReference>
<keyword evidence="7" id="KW-0862">Zinc</keyword>
<dbReference type="Proteomes" id="UP001166286">
    <property type="component" value="Unassembled WGS sequence"/>
</dbReference>
<feature type="region of interest" description="Disordered" evidence="10">
    <location>
        <begin position="429"/>
        <end position="486"/>
    </location>
</feature>
<comment type="similarity">
    <text evidence="1">Belongs to the SNF2/RAD54 helicase family.</text>
</comment>
<dbReference type="Gene3D" id="3.40.50.300">
    <property type="entry name" value="P-loop containing nucleotide triphosphate hydrolases"/>
    <property type="match status" value="1"/>
</dbReference>
<dbReference type="PANTHER" id="PTHR45626:SF17">
    <property type="entry name" value="HELICASE-LIKE TRANSCRIPTION FACTOR"/>
    <property type="match status" value="1"/>
</dbReference>
<dbReference type="InterPro" id="IPR001841">
    <property type="entry name" value="Znf_RING"/>
</dbReference>
<name>A0AA39QZT4_9LECA</name>
<dbReference type="Pfam" id="PF00176">
    <property type="entry name" value="SNF2-rel_dom"/>
    <property type="match status" value="1"/>
</dbReference>
<evidence type="ECO:0000256" key="9">
    <source>
        <dbReference type="PROSITE-ProRule" id="PRU00175"/>
    </source>
</evidence>
<feature type="region of interest" description="Disordered" evidence="10">
    <location>
        <begin position="941"/>
        <end position="960"/>
    </location>
</feature>
<dbReference type="PROSITE" id="PS50089">
    <property type="entry name" value="ZF_RING_2"/>
    <property type="match status" value="1"/>
</dbReference>
<dbReference type="Pfam" id="PF00271">
    <property type="entry name" value="Helicase_C"/>
    <property type="match status" value="1"/>
</dbReference>
<dbReference type="InterPro" id="IPR049730">
    <property type="entry name" value="SNF2/RAD54-like_C"/>
</dbReference>
<keyword evidence="6" id="KW-0347">Helicase</keyword>
<accession>A0AA39QZT4</accession>
<evidence type="ECO:0000256" key="8">
    <source>
        <dbReference type="ARBA" id="ARBA00022840"/>
    </source>
</evidence>
<evidence type="ECO:0000313" key="15">
    <source>
        <dbReference type="Proteomes" id="UP001166286"/>
    </source>
</evidence>
<dbReference type="InterPro" id="IPR013083">
    <property type="entry name" value="Znf_RING/FYVE/PHD"/>
</dbReference>
<evidence type="ECO:0000256" key="7">
    <source>
        <dbReference type="ARBA" id="ARBA00022833"/>
    </source>
</evidence>
<dbReference type="SMART" id="SM00490">
    <property type="entry name" value="HELICc"/>
    <property type="match status" value="1"/>
</dbReference>
<evidence type="ECO:0000256" key="4">
    <source>
        <dbReference type="ARBA" id="ARBA00022771"/>
    </source>
</evidence>
<organism evidence="14 15">
    <name type="scientific">Cladonia borealis</name>
    <dbReference type="NCBI Taxonomy" id="184061"/>
    <lineage>
        <taxon>Eukaryota</taxon>
        <taxon>Fungi</taxon>
        <taxon>Dikarya</taxon>
        <taxon>Ascomycota</taxon>
        <taxon>Pezizomycotina</taxon>
        <taxon>Lecanoromycetes</taxon>
        <taxon>OSLEUM clade</taxon>
        <taxon>Lecanoromycetidae</taxon>
        <taxon>Lecanorales</taxon>
        <taxon>Lecanorineae</taxon>
        <taxon>Cladoniaceae</taxon>
        <taxon>Cladonia</taxon>
    </lineage>
</organism>
<dbReference type="Pfam" id="PF00097">
    <property type="entry name" value="zf-C3HC4"/>
    <property type="match status" value="1"/>
</dbReference>
<evidence type="ECO:0000256" key="10">
    <source>
        <dbReference type="SAM" id="MobiDB-lite"/>
    </source>
</evidence>
<keyword evidence="5" id="KW-0378">Hydrolase</keyword>
<evidence type="ECO:0000313" key="14">
    <source>
        <dbReference type="EMBL" id="KAK0512297.1"/>
    </source>
</evidence>
<feature type="compositionally biased region" description="Basic and acidic residues" evidence="10">
    <location>
        <begin position="379"/>
        <end position="388"/>
    </location>
</feature>
<feature type="compositionally biased region" description="Basic residues" evidence="10">
    <location>
        <begin position="469"/>
        <end position="478"/>
    </location>
</feature>
<dbReference type="InterPro" id="IPR017907">
    <property type="entry name" value="Znf_RING_CS"/>
</dbReference>
<dbReference type="GO" id="GO:0006281">
    <property type="term" value="P:DNA repair"/>
    <property type="evidence" value="ECO:0007669"/>
    <property type="project" value="TreeGrafter"/>
</dbReference>
<dbReference type="GO" id="GO:0005634">
    <property type="term" value="C:nucleus"/>
    <property type="evidence" value="ECO:0007669"/>
    <property type="project" value="TreeGrafter"/>
</dbReference>
<evidence type="ECO:0000259" key="11">
    <source>
        <dbReference type="PROSITE" id="PS50089"/>
    </source>
</evidence>
<sequence length="1300" mass="146819">MVSASCDPFDGGSPAIEADHDSNFEDLLTTPHTDDIRDVQMIDPQQEANSRCSSSKNATPRDIKIEETDTDFLWKAIQEHCIDLIDSEDDSDEENAPEQYIPNPRNNARGYGQVTDVHIKTEFEGSEPMFAHFTQGEIIDLSDSEDFTKSLYKHGVTLADGTIMLSDGEDEEEIIILNDDGSSSVTIKKENPDVEFLGANKSVIDISDTFNEGTTGALLRKNGKPYLRTANPRVLRTPEDVERLLKLQQMYGEKALGKAAACGASNMFNIPNVLGDIQDKDAWMRGTYTPEEDAPDHFAKLKRVYKAKVRARKNTLEDDINFQRAEKEEKARVKRVEIAYLHDRGFQSSDDDEAEDSDEGLFVPQYPRRNGPAKRRAAAARDDDHDSVNDAAPKGKSGPRKRRSKDTSRQTADELKKELANNMMAGLEFDLAKTDKTENSMGKAPRKRSQGNKTSSISNDAQEPMGNIKGKKGGKASRPKPTQAGYMNDAGSLVTSNVYQDANANIGKAAVPIMTGTRKRQAMASLISSIPVENKAKAASEKAHILRMTTVLGSCKASTKAAGWDLKGMTSTLRHHQVQGAGTMKEREIGGNEPKGGLLADVMGFGKTVMMIATIIANPPGPNEEHRSTLIVCASGLLSQWDNEIAKHTTPNVFKNDIIRYHGNMRISSKGASGRGAVRKLQQADIVLTTYAEVVKSYPKFEIPEDIKEPEARRQWWLNHWEANRDLLHKAHFYRIEAQVIKNHRSQTSIACRGLMAKHRWALSGTPILNEIGELYPYFKFLRMPHTGSYAVFKQNFCLPRSNVCNQRLHSFLNQILIRRTYKSQLFELPIIEMPATHQDTITLEFNPVERKIYNIIQKRFIREINKTSAEGNLEKRGRLVLSMLLRLRQMTGHIFMLQETMEEMFELEDIENLWRETSSEVAADPGSTRDMMKSMRRMIEVKDNPEDSTADDEDKENGDDIEQGAKLIFKFRKYIRQLRASSKWEELKDRSTCHKCLDTPDDPWITSCMHIYCHECLRTMVGEAAANDEDRATCEACGEVFNESQPCGGLQELDFEEPPGPENGEGKPKTRPKRRVKDNMKWVDFDGQILPSTKTAAVQAQIEKWLREEPTKKIIVFSQFHLMMEVLGKVSREAHTLQYHGKMSLESREESIEKFQDDPETMIMIASLKCGGTGLNLTMASKVICVDLWFNSSIEQQAFCRVFRIGQTEETYLSRFVIKDTVDERLLRMQSRKDKIIEAAIDHRDSLEKLTLEDMLQLFGDVVYDNNARPFIFTEEDPEIASMVPPASTQEEETVAWDI</sequence>
<proteinExistence type="inferred from homology"/>
<feature type="domain" description="Helicase ATP-binding" evidence="12">
    <location>
        <begin position="588"/>
        <end position="785"/>
    </location>
</feature>
<dbReference type="Gene3D" id="3.30.40.10">
    <property type="entry name" value="Zinc/RING finger domain, C3HC4 (zinc finger)"/>
    <property type="match status" value="1"/>
</dbReference>
<feature type="domain" description="Helicase C-terminal" evidence="13">
    <location>
        <begin position="1102"/>
        <end position="1257"/>
    </location>
</feature>
<dbReference type="SUPFAM" id="SSF52540">
    <property type="entry name" value="P-loop containing nucleoside triphosphate hydrolases"/>
    <property type="match status" value="2"/>
</dbReference>
<feature type="region of interest" description="Disordered" evidence="10">
    <location>
        <begin position="1049"/>
        <end position="1077"/>
    </location>
</feature>
<dbReference type="InterPro" id="IPR018957">
    <property type="entry name" value="Znf_C3HC4_RING-type"/>
</dbReference>
<keyword evidence="2" id="KW-0479">Metal-binding</keyword>
<dbReference type="InterPro" id="IPR038718">
    <property type="entry name" value="SNF2-like_sf"/>
</dbReference>
<comment type="caution">
    <text evidence="14">The sequence shown here is derived from an EMBL/GenBank/DDBJ whole genome shotgun (WGS) entry which is preliminary data.</text>
</comment>